<evidence type="ECO:0000313" key="3">
    <source>
        <dbReference type="Proteomes" id="UP000799766"/>
    </source>
</evidence>
<keyword evidence="3" id="KW-1185">Reference proteome</keyword>
<organism evidence="2 3">
    <name type="scientific">Lineolata rhizophorae</name>
    <dbReference type="NCBI Taxonomy" id="578093"/>
    <lineage>
        <taxon>Eukaryota</taxon>
        <taxon>Fungi</taxon>
        <taxon>Dikarya</taxon>
        <taxon>Ascomycota</taxon>
        <taxon>Pezizomycotina</taxon>
        <taxon>Dothideomycetes</taxon>
        <taxon>Dothideomycetes incertae sedis</taxon>
        <taxon>Lineolatales</taxon>
        <taxon>Lineolataceae</taxon>
        <taxon>Lineolata</taxon>
    </lineage>
</organism>
<dbReference type="AlphaFoldDB" id="A0A6A6NSM6"/>
<proteinExistence type="predicted"/>
<evidence type="ECO:0000313" key="2">
    <source>
        <dbReference type="EMBL" id="KAF2454795.1"/>
    </source>
</evidence>
<feature type="region of interest" description="Disordered" evidence="1">
    <location>
        <begin position="70"/>
        <end position="104"/>
    </location>
</feature>
<feature type="compositionally biased region" description="Polar residues" evidence="1">
    <location>
        <begin position="82"/>
        <end position="91"/>
    </location>
</feature>
<protein>
    <submittedName>
        <fullName evidence="2">Uncharacterized protein</fullName>
    </submittedName>
</protein>
<dbReference type="EMBL" id="MU001689">
    <property type="protein sequence ID" value="KAF2454795.1"/>
    <property type="molecule type" value="Genomic_DNA"/>
</dbReference>
<reference evidence="2" key="1">
    <citation type="journal article" date="2020" name="Stud. Mycol.">
        <title>101 Dothideomycetes genomes: a test case for predicting lifestyles and emergence of pathogens.</title>
        <authorList>
            <person name="Haridas S."/>
            <person name="Albert R."/>
            <person name="Binder M."/>
            <person name="Bloem J."/>
            <person name="Labutti K."/>
            <person name="Salamov A."/>
            <person name="Andreopoulos B."/>
            <person name="Baker S."/>
            <person name="Barry K."/>
            <person name="Bills G."/>
            <person name="Bluhm B."/>
            <person name="Cannon C."/>
            <person name="Castanera R."/>
            <person name="Culley D."/>
            <person name="Daum C."/>
            <person name="Ezra D."/>
            <person name="Gonzalez J."/>
            <person name="Henrissat B."/>
            <person name="Kuo A."/>
            <person name="Liang C."/>
            <person name="Lipzen A."/>
            <person name="Lutzoni F."/>
            <person name="Magnuson J."/>
            <person name="Mondo S."/>
            <person name="Nolan M."/>
            <person name="Ohm R."/>
            <person name="Pangilinan J."/>
            <person name="Park H.-J."/>
            <person name="Ramirez L."/>
            <person name="Alfaro M."/>
            <person name="Sun H."/>
            <person name="Tritt A."/>
            <person name="Yoshinaga Y."/>
            <person name="Zwiers L.-H."/>
            <person name="Turgeon B."/>
            <person name="Goodwin S."/>
            <person name="Spatafora J."/>
            <person name="Crous P."/>
            <person name="Grigoriev I."/>
        </authorList>
    </citation>
    <scope>NUCLEOTIDE SEQUENCE</scope>
    <source>
        <strain evidence="2">ATCC 16933</strain>
    </source>
</reference>
<feature type="region of interest" description="Disordered" evidence="1">
    <location>
        <begin position="117"/>
        <end position="199"/>
    </location>
</feature>
<accession>A0A6A6NSM6</accession>
<name>A0A6A6NSM6_9PEZI</name>
<sequence>MARHWALRTASRPPQLSRVARPRRGIVIVVSRIGQRKKFQPFPSRLVAREWRREGEEEKFFPCFSGQDGFVARTSPADPQGRDTTTAQWPTRESAAGSPIRSQNHLPTSLVVILSSTRPASRIQSRPSPAPSRPLGKRPPPHPHALALFPRSIPPALSRAAPQRSARPPASRPPPPPPSPRAPRARTCREQGAQCRRHQSRLPSLLPYALRLSSCPSPGLQPGRQPSQFVVASAAPIARRVRCRERAAGSGLVSSGWTCPRR</sequence>
<evidence type="ECO:0000256" key="1">
    <source>
        <dbReference type="SAM" id="MobiDB-lite"/>
    </source>
</evidence>
<feature type="compositionally biased region" description="Low complexity" evidence="1">
    <location>
        <begin position="144"/>
        <end position="169"/>
    </location>
</feature>
<feature type="compositionally biased region" description="Polar residues" evidence="1">
    <location>
        <begin position="117"/>
        <end position="127"/>
    </location>
</feature>
<feature type="compositionally biased region" description="Pro residues" evidence="1">
    <location>
        <begin position="170"/>
        <end position="181"/>
    </location>
</feature>
<dbReference type="Proteomes" id="UP000799766">
    <property type="component" value="Unassembled WGS sequence"/>
</dbReference>
<gene>
    <name evidence="2" type="ORF">BDY21DRAFT_94636</name>
</gene>